<reference evidence="10" key="2">
    <citation type="submission" date="2011-02" db="EMBL/GenBank/DDBJ databases">
        <title>The complete genome of Pedobacter saltans DSM 12145.</title>
        <authorList>
            <consortium name="US DOE Joint Genome Institute (JGI-PGF)"/>
            <person name="Lucas S."/>
            <person name="Copeland A."/>
            <person name="Lapidus A."/>
            <person name="Bruce D."/>
            <person name="Goodwin L."/>
            <person name="Pitluck S."/>
            <person name="Kyrpides N."/>
            <person name="Mavromatis K."/>
            <person name="Pagani I."/>
            <person name="Ivanova N."/>
            <person name="Ovchinnikova G."/>
            <person name="Lu M."/>
            <person name="Detter J.C."/>
            <person name="Han C."/>
            <person name="Land M."/>
            <person name="Hauser L."/>
            <person name="Markowitz V."/>
            <person name="Cheng J.-F."/>
            <person name="Hugenholtz P."/>
            <person name="Woyke T."/>
            <person name="Wu D."/>
            <person name="Tindall B."/>
            <person name="Pomrenke H.G."/>
            <person name="Brambilla E."/>
            <person name="Klenk H.-P."/>
            <person name="Eisen J.A."/>
        </authorList>
    </citation>
    <scope>NUCLEOTIDE SEQUENCE [LARGE SCALE GENOMIC DNA]</scope>
    <source>
        <strain evidence="10">ATCC 51119 / DSM 12145 / JCM 21818 / LMG 10337 / NBRC 100064 / NCIMB 13643</strain>
    </source>
</reference>
<evidence type="ECO:0000256" key="3">
    <source>
        <dbReference type="ARBA" id="ARBA00004961"/>
    </source>
</evidence>
<evidence type="ECO:0000256" key="5">
    <source>
        <dbReference type="ARBA" id="ARBA00013198"/>
    </source>
</evidence>
<dbReference type="EC" id="3.1.1.31" evidence="5 7"/>
<dbReference type="NCBIfam" id="TIGR01198">
    <property type="entry name" value="pgl"/>
    <property type="match status" value="1"/>
</dbReference>
<dbReference type="GO" id="GO:0006098">
    <property type="term" value="P:pentose-phosphate shunt"/>
    <property type="evidence" value="ECO:0007669"/>
    <property type="project" value="UniProtKB-UniPathway"/>
</dbReference>
<name>F0S8C6_PSESL</name>
<evidence type="ECO:0000256" key="7">
    <source>
        <dbReference type="RuleBase" id="RU365095"/>
    </source>
</evidence>
<accession>F0S8C6</accession>
<evidence type="ECO:0000313" key="10">
    <source>
        <dbReference type="Proteomes" id="UP000000310"/>
    </source>
</evidence>
<evidence type="ECO:0000256" key="6">
    <source>
        <dbReference type="ARBA" id="ARBA00020337"/>
    </source>
</evidence>
<comment type="pathway">
    <text evidence="3 7">Carbohydrate degradation; pentose phosphate pathway; D-ribulose 5-phosphate from D-glucose 6-phosphate (oxidative stage): step 2/3.</text>
</comment>
<proteinExistence type="inferred from homology"/>
<evidence type="ECO:0000256" key="2">
    <source>
        <dbReference type="ARBA" id="ARBA00002681"/>
    </source>
</evidence>
<dbReference type="Pfam" id="PF01182">
    <property type="entry name" value="Glucosamine_iso"/>
    <property type="match status" value="1"/>
</dbReference>
<dbReference type="InterPro" id="IPR006148">
    <property type="entry name" value="Glc/Gal-6P_isomerase"/>
</dbReference>
<keyword evidence="7" id="KW-0378">Hydrolase</keyword>
<dbReference type="GO" id="GO:0005975">
    <property type="term" value="P:carbohydrate metabolic process"/>
    <property type="evidence" value="ECO:0007669"/>
    <property type="project" value="UniProtKB-UniRule"/>
</dbReference>
<sequence>MKLNIFKDPKAAIDSIAAYFIEEAKKSISEKGRFDVSLSGGSSPKKLYELLAQNYSGAIDWTKVYLFFGDERYVAHDHPDSNYLMATTALAPLNLSDEQIFKVDTSLDPESAALEYERCLKRHFGQDVAFDLVLLGLGDDAHTASLFPGTSVLFNDENLIKEVYLEDKQVYRITMTAPLINKAKNIAFLTFGEGKADAIKHVLEGEKDITKYPAQLIKPMNGEVQWFVDEAAVSKLSK</sequence>
<dbReference type="RefSeq" id="WP_013633875.1">
    <property type="nucleotide sequence ID" value="NC_015177.1"/>
</dbReference>
<reference evidence="9 10" key="1">
    <citation type="journal article" date="2011" name="Stand. Genomic Sci.">
        <title>Complete genome sequence of the gliding, heparinolytic Pedobacter saltans type strain (113).</title>
        <authorList>
            <person name="Liolios K."/>
            <person name="Sikorski J."/>
            <person name="Lu M."/>
            <person name="Nolan M."/>
            <person name="Lapidus A."/>
            <person name="Lucas S."/>
            <person name="Hammon N."/>
            <person name="Deshpande S."/>
            <person name="Cheng J.F."/>
            <person name="Tapia R."/>
            <person name="Han C."/>
            <person name="Goodwin L."/>
            <person name="Pitluck S."/>
            <person name="Huntemann M."/>
            <person name="Ivanova N."/>
            <person name="Pagani I."/>
            <person name="Mavromatis K."/>
            <person name="Ovchinikova G."/>
            <person name="Pati A."/>
            <person name="Chen A."/>
            <person name="Palaniappan K."/>
            <person name="Land M."/>
            <person name="Hauser L."/>
            <person name="Brambilla E.M."/>
            <person name="Kotsyurbenko O."/>
            <person name="Rohde M."/>
            <person name="Tindall B.J."/>
            <person name="Abt B."/>
            <person name="Goker M."/>
            <person name="Detter J.C."/>
            <person name="Woyke T."/>
            <person name="Bristow J."/>
            <person name="Eisen J.A."/>
            <person name="Markowitz V."/>
            <person name="Hugenholtz P."/>
            <person name="Klenk H.P."/>
            <person name="Kyrpides N.C."/>
        </authorList>
    </citation>
    <scope>NUCLEOTIDE SEQUENCE [LARGE SCALE GENOMIC DNA]</scope>
    <source>
        <strain evidence="10">ATCC 51119 / DSM 12145 / JCM 21818 / LMG 10337 / NBRC 100064 / NCIMB 13643</strain>
    </source>
</reference>
<comment type="catalytic activity">
    <reaction evidence="1 7">
        <text>6-phospho-D-glucono-1,5-lactone + H2O = 6-phospho-D-gluconate + H(+)</text>
        <dbReference type="Rhea" id="RHEA:12556"/>
        <dbReference type="ChEBI" id="CHEBI:15377"/>
        <dbReference type="ChEBI" id="CHEBI:15378"/>
        <dbReference type="ChEBI" id="CHEBI:57955"/>
        <dbReference type="ChEBI" id="CHEBI:58759"/>
        <dbReference type="EC" id="3.1.1.31"/>
    </reaction>
</comment>
<dbReference type="OrthoDB" id="9810967at2"/>
<dbReference type="PANTHER" id="PTHR11054:SF0">
    <property type="entry name" value="6-PHOSPHOGLUCONOLACTONASE"/>
    <property type="match status" value="1"/>
</dbReference>
<dbReference type="PANTHER" id="PTHR11054">
    <property type="entry name" value="6-PHOSPHOGLUCONOLACTONASE"/>
    <property type="match status" value="1"/>
</dbReference>
<evidence type="ECO:0000256" key="1">
    <source>
        <dbReference type="ARBA" id="ARBA00000832"/>
    </source>
</evidence>
<dbReference type="InterPro" id="IPR037171">
    <property type="entry name" value="NagB/RpiA_transferase-like"/>
</dbReference>
<protein>
    <recommendedName>
        <fullName evidence="6 7">6-phosphogluconolactonase</fullName>
        <shortName evidence="7">6PGL</shortName>
        <ecNumber evidence="5 7">3.1.1.31</ecNumber>
    </recommendedName>
</protein>
<comment type="function">
    <text evidence="2 7">Hydrolysis of 6-phosphogluconolactone to 6-phosphogluconate.</text>
</comment>
<dbReference type="InterPro" id="IPR039104">
    <property type="entry name" value="6PGL"/>
</dbReference>
<evidence type="ECO:0000256" key="4">
    <source>
        <dbReference type="ARBA" id="ARBA00010662"/>
    </source>
</evidence>
<dbReference type="HOGENOM" id="CLU_053947_2_0_10"/>
<evidence type="ECO:0000313" key="9">
    <source>
        <dbReference type="EMBL" id="ADY53390.1"/>
    </source>
</evidence>
<dbReference type="Gene3D" id="3.40.50.1360">
    <property type="match status" value="1"/>
</dbReference>
<dbReference type="STRING" id="762903.Pedsa_2851"/>
<dbReference type="UniPathway" id="UPA00115">
    <property type="reaction ID" value="UER00409"/>
</dbReference>
<organism evidence="9 10">
    <name type="scientific">Pseudopedobacter saltans (strain ATCC 51119 / DSM 12145 / JCM 21818 / CCUG 39354 / LMG 10337 / NBRC 100064 / NCIMB 13643)</name>
    <name type="common">Pedobacter saltans</name>
    <dbReference type="NCBI Taxonomy" id="762903"/>
    <lineage>
        <taxon>Bacteria</taxon>
        <taxon>Pseudomonadati</taxon>
        <taxon>Bacteroidota</taxon>
        <taxon>Sphingobacteriia</taxon>
        <taxon>Sphingobacteriales</taxon>
        <taxon>Sphingobacteriaceae</taxon>
        <taxon>Pseudopedobacter</taxon>
    </lineage>
</organism>
<keyword evidence="10" id="KW-1185">Reference proteome</keyword>
<dbReference type="Proteomes" id="UP000000310">
    <property type="component" value="Chromosome"/>
</dbReference>
<dbReference type="SUPFAM" id="SSF100950">
    <property type="entry name" value="NagB/RpiA/CoA transferase-like"/>
    <property type="match status" value="1"/>
</dbReference>
<evidence type="ECO:0000259" key="8">
    <source>
        <dbReference type="Pfam" id="PF01182"/>
    </source>
</evidence>
<dbReference type="GO" id="GO:0017057">
    <property type="term" value="F:6-phosphogluconolactonase activity"/>
    <property type="evidence" value="ECO:0007669"/>
    <property type="project" value="UniProtKB-UniRule"/>
</dbReference>
<dbReference type="InterPro" id="IPR005900">
    <property type="entry name" value="6-phosphogluconolactonase_DevB"/>
</dbReference>
<dbReference type="AlphaFoldDB" id="F0S8C6"/>
<dbReference type="KEGG" id="psn:Pedsa_2851"/>
<dbReference type="EMBL" id="CP002545">
    <property type="protein sequence ID" value="ADY53390.1"/>
    <property type="molecule type" value="Genomic_DNA"/>
</dbReference>
<gene>
    <name evidence="7" type="primary">pgl</name>
    <name evidence="9" type="ordered locus">Pedsa_2851</name>
</gene>
<dbReference type="CDD" id="cd01400">
    <property type="entry name" value="6PGL"/>
    <property type="match status" value="1"/>
</dbReference>
<feature type="domain" description="Glucosamine/galactosamine-6-phosphate isomerase" evidence="8">
    <location>
        <begin position="8"/>
        <end position="226"/>
    </location>
</feature>
<comment type="similarity">
    <text evidence="4 7">Belongs to the glucosamine/galactosamine-6-phosphate isomerase family. 6-phosphogluconolactonase subfamily.</text>
</comment>
<dbReference type="eggNOG" id="COG0363">
    <property type="taxonomic scope" value="Bacteria"/>
</dbReference>